<keyword evidence="2" id="KW-0012">Acyltransferase</keyword>
<name>A0A9D2SBH2_9FIRM</name>
<dbReference type="InterPro" id="IPR016181">
    <property type="entry name" value="Acyl_CoA_acyltransferase"/>
</dbReference>
<reference evidence="4" key="2">
    <citation type="submission" date="2021-04" db="EMBL/GenBank/DDBJ databases">
        <authorList>
            <person name="Gilroy R."/>
        </authorList>
    </citation>
    <scope>NUCLEOTIDE SEQUENCE</scope>
    <source>
        <strain evidence="4">USAMLcec3-2134</strain>
    </source>
</reference>
<dbReference type="PANTHER" id="PTHR43420">
    <property type="entry name" value="ACETYLTRANSFERASE"/>
    <property type="match status" value="1"/>
</dbReference>
<dbReference type="InterPro" id="IPR050680">
    <property type="entry name" value="YpeA/RimI_acetyltransf"/>
</dbReference>
<proteinExistence type="predicted"/>
<sequence length="295" mass="33643">MEQRYERIRQIRDREELRQSFDGLAGRVFGLSFENWYREGFWSERYIPYVMAEGNRVLSCAAANRMDFELDGERKRLVQIGTVMTDPAHRNRGLASRLIEGIVEEWKGSCDGIYLFANDKALDFYPRFGFRRETETRLTRPAGAGRSCRGDFEKLDMDLPECRKLVLDRYRLPHPYAALSMRENEGLLMFYCAGVLKDCVYYSGSLDLVCVAWQEGDTLFCDDLFGSCRRPLHGALDAVEGIGNRISRIVLGFTPQDAGGFGEEAVGDDDALFFYGSRKTPFAGRPLRFPALSHA</sequence>
<dbReference type="PANTHER" id="PTHR43420:SF31">
    <property type="entry name" value="ACETYLTRANSFERASE"/>
    <property type="match status" value="1"/>
</dbReference>
<evidence type="ECO:0000256" key="2">
    <source>
        <dbReference type="ARBA" id="ARBA00023315"/>
    </source>
</evidence>
<protein>
    <submittedName>
        <fullName evidence="4">GNAT family N-acetyltransferase</fullName>
    </submittedName>
</protein>
<accession>A0A9D2SBH2</accession>
<evidence type="ECO:0000313" key="4">
    <source>
        <dbReference type="EMBL" id="HJB89915.1"/>
    </source>
</evidence>
<dbReference type="PROSITE" id="PS51186">
    <property type="entry name" value="GNAT"/>
    <property type="match status" value="1"/>
</dbReference>
<evidence type="ECO:0000313" key="5">
    <source>
        <dbReference type="Proteomes" id="UP000886883"/>
    </source>
</evidence>
<evidence type="ECO:0000259" key="3">
    <source>
        <dbReference type="PROSITE" id="PS51186"/>
    </source>
</evidence>
<dbReference type="Proteomes" id="UP000886883">
    <property type="component" value="Unassembled WGS sequence"/>
</dbReference>
<dbReference type="Gene3D" id="3.40.630.30">
    <property type="match status" value="1"/>
</dbReference>
<dbReference type="CDD" id="cd04301">
    <property type="entry name" value="NAT_SF"/>
    <property type="match status" value="1"/>
</dbReference>
<organism evidence="4 5">
    <name type="scientific">Candidatus Eisenbergiella merdigallinarum</name>
    <dbReference type="NCBI Taxonomy" id="2838552"/>
    <lineage>
        <taxon>Bacteria</taxon>
        <taxon>Bacillati</taxon>
        <taxon>Bacillota</taxon>
        <taxon>Clostridia</taxon>
        <taxon>Lachnospirales</taxon>
        <taxon>Lachnospiraceae</taxon>
        <taxon>Eisenbergiella</taxon>
    </lineage>
</organism>
<dbReference type="SUPFAM" id="SSF55729">
    <property type="entry name" value="Acyl-CoA N-acyltransferases (Nat)"/>
    <property type="match status" value="1"/>
</dbReference>
<dbReference type="EMBL" id="DWXE01000001">
    <property type="protein sequence ID" value="HJB89915.1"/>
    <property type="molecule type" value="Genomic_DNA"/>
</dbReference>
<dbReference type="AlphaFoldDB" id="A0A9D2SBH2"/>
<reference evidence="4" key="1">
    <citation type="journal article" date="2021" name="PeerJ">
        <title>Extensive microbial diversity within the chicken gut microbiome revealed by metagenomics and culture.</title>
        <authorList>
            <person name="Gilroy R."/>
            <person name="Ravi A."/>
            <person name="Getino M."/>
            <person name="Pursley I."/>
            <person name="Horton D.L."/>
            <person name="Alikhan N.F."/>
            <person name="Baker D."/>
            <person name="Gharbi K."/>
            <person name="Hall N."/>
            <person name="Watson M."/>
            <person name="Adriaenssens E.M."/>
            <person name="Foster-Nyarko E."/>
            <person name="Jarju S."/>
            <person name="Secka A."/>
            <person name="Antonio M."/>
            <person name="Oren A."/>
            <person name="Chaudhuri R.R."/>
            <person name="La Ragione R."/>
            <person name="Hildebrand F."/>
            <person name="Pallen M.J."/>
        </authorList>
    </citation>
    <scope>NUCLEOTIDE SEQUENCE</scope>
    <source>
        <strain evidence="4">USAMLcec3-2134</strain>
    </source>
</reference>
<comment type="caution">
    <text evidence="4">The sequence shown here is derived from an EMBL/GenBank/DDBJ whole genome shotgun (WGS) entry which is preliminary data.</text>
</comment>
<keyword evidence="1" id="KW-0808">Transferase</keyword>
<dbReference type="GO" id="GO:0016747">
    <property type="term" value="F:acyltransferase activity, transferring groups other than amino-acyl groups"/>
    <property type="evidence" value="ECO:0007669"/>
    <property type="project" value="InterPro"/>
</dbReference>
<dbReference type="InterPro" id="IPR000182">
    <property type="entry name" value="GNAT_dom"/>
</dbReference>
<gene>
    <name evidence="4" type="ORF">H9763_00410</name>
</gene>
<dbReference type="Pfam" id="PF00583">
    <property type="entry name" value="Acetyltransf_1"/>
    <property type="match status" value="1"/>
</dbReference>
<feature type="domain" description="N-acetyltransferase" evidence="3">
    <location>
        <begin position="6"/>
        <end position="158"/>
    </location>
</feature>
<evidence type="ECO:0000256" key="1">
    <source>
        <dbReference type="ARBA" id="ARBA00022679"/>
    </source>
</evidence>